<feature type="compositionally biased region" description="Gly residues" evidence="1">
    <location>
        <begin position="83"/>
        <end position="93"/>
    </location>
</feature>
<feature type="region of interest" description="Disordered" evidence="1">
    <location>
        <begin position="297"/>
        <end position="316"/>
    </location>
</feature>
<dbReference type="InterPro" id="IPR052944">
    <property type="entry name" value="Sporulation_related"/>
</dbReference>
<dbReference type="PATRIC" id="fig|84292.3.peg.154"/>
<dbReference type="PANTHER" id="PTHR37507:SF2">
    <property type="entry name" value="SPORULATION PROTEIN YDCC"/>
    <property type="match status" value="1"/>
</dbReference>
<dbReference type="PANTHER" id="PTHR37507">
    <property type="entry name" value="SPORULATION PROTEIN YDCC"/>
    <property type="match status" value="1"/>
</dbReference>
<dbReference type="PROSITE" id="PS51318">
    <property type="entry name" value="TAT"/>
    <property type="match status" value="1"/>
</dbReference>
<feature type="region of interest" description="Disordered" evidence="1">
    <location>
        <begin position="82"/>
        <end position="101"/>
    </location>
</feature>
<organism evidence="2 3">
    <name type="scientific">Microbacterium aurantiacum</name>
    <dbReference type="NCBI Taxonomy" id="162393"/>
    <lineage>
        <taxon>Bacteria</taxon>
        <taxon>Bacillati</taxon>
        <taxon>Actinomycetota</taxon>
        <taxon>Actinomycetes</taxon>
        <taxon>Micrococcales</taxon>
        <taxon>Microbacteriaceae</taxon>
        <taxon>Microbacterium</taxon>
    </lineage>
</organism>
<comment type="caution">
    <text evidence="2">The sequence shown here is derived from an EMBL/GenBank/DDBJ whole genome shotgun (WGS) entry which is preliminary data.</text>
</comment>
<name>A0A0M8MQ12_9MICO</name>
<dbReference type="AlphaFoldDB" id="A0A0M8MQ12"/>
<dbReference type="Gene3D" id="2.50.20.10">
    <property type="entry name" value="Lipoprotein localisation LolA/LolB/LppX"/>
    <property type="match status" value="1"/>
</dbReference>
<dbReference type="InterPro" id="IPR029046">
    <property type="entry name" value="LolA/LolB/LppX"/>
</dbReference>
<dbReference type="EMBL" id="LAVO01000001">
    <property type="protein sequence ID" value="KOS11994.1"/>
    <property type="molecule type" value="Genomic_DNA"/>
</dbReference>
<reference evidence="2" key="1">
    <citation type="submission" date="2015-04" db="EMBL/GenBank/DDBJ databases">
        <title>Complete genome sequence of Microbacterium chocolatum SIT 101, a bacterium enantioselectively hydrolyzing mesomeric diesters.</title>
        <authorList>
            <person name="Li X."/>
            <person name="Xu Y."/>
        </authorList>
    </citation>
    <scope>NUCLEOTIDE SEQUENCE [LARGE SCALE GENOMIC DNA]</scope>
    <source>
        <strain evidence="2">SIT 101</strain>
    </source>
</reference>
<dbReference type="Proteomes" id="UP000037737">
    <property type="component" value="Unassembled WGS sequence"/>
</dbReference>
<evidence type="ECO:0000313" key="3">
    <source>
        <dbReference type="Proteomes" id="UP000037737"/>
    </source>
</evidence>
<accession>A0A0M8MQ12</accession>
<gene>
    <name evidence="2" type="ORF">XI38_00725</name>
</gene>
<evidence type="ECO:0000256" key="1">
    <source>
        <dbReference type="SAM" id="MobiDB-lite"/>
    </source>
</evidence>
<evidence type="ECO:0000313" key="2">
    <source>
        <dbReference type="EMBL" id="KOS11994.1"/>
    </source>
</evidence>
<protein>
    <recommendedName>
        <fullName evidence="4">Outer membrane lipoprotein-sorting protein</fullName>
    </recommendedName>
</protein>
<keyword evidence="3" id="KW-1185">Reference proteome</keyword>
<dbReference type="SUPFAM" id="SSF89392">
    <property type="entry name" value="Prokaryotic lipoproteins and lipoprotein localization factors"/>
    <property type="match status" value="1"/>
</dbReference>
<dbReference type="InterPro" id="IPR006311">
    <property type="entry name" value="TAT_signal"/>
</dbReference>
<sequence>MSSGRPLPSRRALTWTAAVAVPAAAGAAVLVPLAASGSVDLPDLTPEQLLALAADSDVDQFSGTLEQTSALGLPDLGAVTDALGGGSSGGSSGDPGTDADSRAADVADLLELVTGTHTAKVYLDGDRVRLQVLDELAERNVYVDGAAGEAWFVDSEAQTATRFVAPEGSGEKPEDAPQAELPTPQEMIDRALADLDESTEVSVGTDGRVAGRDAYELVLTPRTDDTLVGEVRFAVDGETGAALAASVTARGASEPAFEITFTDVDFAAPDAAALTFAPGAGITVEEKELPAWTDADARDHADKPAPPASAQPRVSGEGWATIVEIPAPAGERDPIAGLAPDQAALLDSVTTAVDGGRVLETALVTVLLTDDGRVFAGAVPADALVAAAAADAPDR</sequence>
<proteinExistence type="predicted"/>
<evidence type="ECO:0008006" key="4">
    <source>
        <dbReference type="Google" id="ProtNLM"/>
    </source>
</evidence>